<organism evidence="1 2">
    <name type="scientific">Enterovirga aerilata</name>
    <dbReference type="NCBI Taxonomy" id="2730920"/>
    <lineage>
        <taxon>Bacteria</taxon>
        <taxon>Pseudomonadati</taxon>
        <taxon>Pseudomonadota</taxon>
        <taxon>Alphaproteobacteria</taxon>
        <taxon>Hyphomicrobiales</taxon>
        <taxon>Methylobacteriaceae</taxon>
        <taxon>Enterovirga</taxon>
    </lineage>
</organism>
<evidence type="ECO:0000313" key="2">
    <source>
        <dbReference type="Proteomes" id="UP000564885"/>
    </source>
</evidence>
<protein>
    <submittedName>
        <fullName evidence="1">Uncharacterized protein</fullName>
    </submittedName>
</protein>
<dbReference type="Proteomes" id="UP000564885">
    <property type="component" value="Unassembled WGS sequence"/>
</dbReference>
<evidence type="ECO:0000313" key="1">
    <source>
        <dbReference type="EMBL" id="NNM73000.1"/>
    </source>
</evidence>
<dbReference type="RefSeq" id="WP_171218504.1">
    <property type="nucleotide sequence ID" value="NZ_JABEPP010000003.1"/>
</dbReference>
<proteinExistence type="predicted"/>
<accession>A0A849IAA6</accession>
<dbReference type="AlphaFoldDB" id="A0A849IAA6"/>
<reference evidence="1 2" key="1">
    <citation type="submission" date="2020-04" db="EMBL/GenBank/DDBJ databases">
        <title>Enterovirga sp. isolate from soil.</title>
        <authorList>
            <person name="Chea S."/>
            <person name="Kim D.-U."/>
        </authorList>
    </citation>
    <scope>NUCLEOTIDE SEQUENCE [LARGE SCALE GENOMIC DNA]</scope>
    <source>
        <strain evidence="1 2">DB1703</strain>
    </source>
</reference>
<comment type="caution">
    <text evidence="1">The sequence shown here is derived from an EMBL/GenBank/DDBJ whole genome shotgun (WGS) entry which is preliminary data.</text>
</comment>
<gene>
    <name evidence="1" type="ORF">HJG44_11480</name>
</gene>
<keyword evidence="2" id="KW-1185">Reference proteome</keyword>
<dbReference type="EMBL" id="JABEPP010000003">
    <property type="protein sequence ID" value="NNM73000.1"/>
    <property type="molecule type" value="Genomic_DNA"/>
</dbReference>
<name>A0A849IAA6_9HYPH</name>
<sequence length="79" mass="9340">MADDPSDLTLELLRQIRAELGAFRSDVERRFELVNHRFEKLETDMLEVKRTLRGMTYMMATFTGRLEDVETRVNHIAPR</sequence>